<evidence type="ECO:0000259" key="2">
    <source>
        <dbReference type="Pfam" id="PF13699"/>
    </source>
</evidence>
<reference evidence="3 4" key="1">
    <citation type="journal article" date="2014" name="PLoS Genet.">
        <title>Phylogenetically driven sequencing of extremely halophilic archaea reveals strategies for static and dynamic osmo-response.</title>
        <authorList>
            <person name="Becker E.A."/>
            <person name="Seitzer P.M."/>
            <person name="Tritt A."/>
            <person name="Larsen D."/>
            <person name="Krusor M."/>
            <person name="Yao A.I."/>
            <person name="Wu D."/>
            <person name="Madern D."/>
            <person name="Eisen J.A."/>
            <person name="Darling A.E."/>
            <person name="Facciotti M.T."/>
        </authorList>
    </citation>
    <scope>NUCLEOTIDE SEQUENCE [LARGE SCALE GENOMIC DNA]</scope>
    <source>
        <strain evidence="3 4">JCM 10879</strain>
    </source>
</reference>
<evidence type="ECO:0000256" key="1">
    <source>
        <dbReference type="SAM" id="MobiDB-lite"/>
    </source>
</evidence>
<dbReference type="InterPro" id="IPR025295">
    <property type="entry name" value="eCIS_core_dom"/>
</dbReference>
<evidence type="ECO:0000313" key="3">
    <source>
        <dbReference type="EMBL" id="EMA29348.1"/>
    </source>
</evidence>
<proteinExistence type="predicted"/>
<name>M0L8E2_9EURY</name>
<comment type="caution">
    <text evidence="3">The sequence shown here is derived from an EMBL/GenBank/DDBJ whole genome shotgun (WGS) entry which is preliminary data.</text>
</comment>
<dbReference type="Proteomes" id="UP000011607">
    <property type="component" value="Unassembled WGS sequence"/>
</dbReference>
<dbReference type="STRING" id="1227454.C446_17364"/>
<feature type="region of interest" description="Disordered" evidence="1">
    <location>
        <begin position="1"/>
        <end position="21"/>
    </location>
</feature>
<evidence type="ECO:0000313" key="4">
    <source>
        <dbReference type="Proteomes" id="UP000011607"/>
    </source>
</evidence>
<keyword evidence="4" id="KW-1185">Reference proteome</keyword>
<sequence>MPEQALEIISNGGRPLEDDRRRSLEDRMGADFSDVRIHTGGKAAAAADVIDAKAFTCDTDIVVNAGEYGPESPVG</sequence>
<protein>
    <recommendedName>
        <fullName evidence="2">eCIS core domain-containing protein</fullName>
    </recommendedName>
</protein>
<accession>M0L8E2</accession>
<dbReference type="eggNOG" id="arCOG10869">
    <property type="taxonomic scope" value="Archaea"/>
</dbReference>
<feature type="domain" description="eCIS core" evidence="2">
    <location>
        <begin position="15"/>
        <end position="74"/>
    </location>
</feature>
<dbReference type="AlphaFoldDB" id="M0L8E2"/>
<dbReference type="Pfam" id="PF13699">
    <property type="entry name" value="eCIS_core"/>
    <property type="match status" value="1"/>
</dbReference>
<dbReference type="EMBL" id="AOMA01000186">
    <property type="protein sequence ID" value="EMA29348.1"/>
    <property type="molecule type" value="Genomic_DNA"/>
</dbReference>
<gene>
    <name evidence="3" type="ORF">C446_17364</name>
</gene>
<dbReference type="PATRIC" id="fig|1227454.3.peg.3552"/>
<organism evidence="3 4">
    <name type="scientific">Halobiforma nitratireducens JCM 10879</name>
    <dbReference type="NCBI Taxonomy" id="1227454"/>
    <lineage>
        <taxon>Archaea</taxon>
        <taxon>Methanobacteriati</taxon>
        <taxon>Methanobacteriota</taxon>
        <taxon>Stenosarchaea group</taxon>
        <taxon>Halobacteria</taxon>
        <taxon>Halobacteriales</taxon>
        <taxon>Natrialbaceae</taxon>
        <taxon>Halobiforma</taxon>
    </lineage>
</organism>